<gene>
    <name evidence="3" type="ORF">Q3M24_10980</name>
</gene>
<feature type="transmembrane region" description="Helical" evidence="2">
    <location>
        <begin position="85"/>
        <end position="104"/>
    </location>
</feature>
<accession>A0AAU8M139</accession>
<dbReference type="EMBL" id="CP159373">
    <property type="protein sequence ID" value="XCN75223.1"/>
    <property type="molecule type" value="Genomic_DNA"/>
</dbReference>
<feature type="region of interest" description="Disordered" evidence="1">
    <location>
        <begin position="1"/>
        <end position="27"/>
    </location>
</feature>
<name>A0AAU8M139_9BACT</name>
<protein>
    <submittedName>
        <fullName evidence="3">Uncharacterized protein</fullName>
    </submittedName>
</protein>
<reference evidence="3" key="1">
    <citation type="journal article" date="2024" name="Syst. Appl. Microbiol.">
        <title>First single-strain enrichments of Electrothrix cable bacteria, description of E. aestuarii sp. nov. and E. rattekaaiensis sp. nov., and proposal of a cable bacteria taxonomy following the rules of the SeqCode.</title>
        <authorList>
            <person name="Plum-Jensen L.E."/>
            <person name="Schramm A."/>
            <person name="Marshall I.P.G."/>
        </authorList>
    </citation>
    <scope>NUCLEOTIDE SEQUENCE</scope>
    <source>
        <strain evidence="3">Rat1</strain>
    </source>
</reference>
<keyword evidence="2" id="KW-0472">Membrane</keyword>
<keyword evidence="2" id="KW-0812">Transmembrane</keyword>
<evidence type="ECO:0000313" key="3">
    <source>
        <dbReference type="EMBL" id="XCN75223.1"/>
    </source>
</evidence>
<feature type="transmembrane region" description="Helical" evidence="2">
    <location>
        <begin position="116"/>
        <end position="134"/>
    </location>
</feature>
<evidence type="ECO:0000256" key="1">
    <source>
        <dbReference type="SAM" id="MobiDB-lite"/>
    </source>
</evidence>
<keyword evidence="2" id="KW-1133">Transmembrane helix</keyword>
<proteinExistence type="predicted"/>
<organism evidence="3">
    <name type="scientific">Candidatus Electrothrix aestuarii</name>
    <dbReference type="NCBI Taxonomy" id="3062594"/>
    <lineage>
        <taxon>Bacteria</taxon>
        <taxon>Pseudomonadati</taxon>
        <taxon>Thermodesulfobacteriota</taxon>
        <taxon>Desulfobulbia</taxon>
        <taxon>Desulfobulbales</taxon>
        <taxon>Desulfobulbaceae</taxon>
        <taxon>Candidatus Electrothrix</taxon>
    </lineage>
</organism>
<evidence type="ECO:0000256" key="2">
    <source>
        <dbReference type="SAM" id="Phobius"/>
    </source>
</evidence>
<dbReference type="AlphaFoldDB" id="A0AAU8M139"/>
<feature type="compositionally biased region" description="Basic and acidic residues" evidence="1">
    <location>
        <begin position="1"/>
        <end position="10"/>
    </location>
</feature>
<dbReference type="KEGG" id="eaj:Q3M24_10980"/>
<sequence>MKTEKEKDRPQLQPACNTKQKLERKDLAPSEEASALILRITDTYGTMLYEQAELVARKKKADHEITLDHVETALGILKERERRSWIKVLCGIASGVLIGAVLPLLESTPSISSIPIYKVLLYLTVGSVLAYYSASD</sequence>
<reference evidence="3" key="2">
    <citation type="submission" date="2024-06" db="EMBL/GenBank/DDBJ databases">
        <authorList>
            <person name="Plum-Jensen L.E."/>
            <person name="Schramm A."/>
            <person name="Marshall I.P.G."/>
        </authorList>
    </citation>
    <scope>NUCLEOTIDE SEQUENCE</scope>
    <source>
        <strain evidence="3">Rat1</strain>
    </source>
</reference>